<dbReference type="InterPro" id="IPR016181">
    <property type="entry name" value="Acyl_CoA_acyltransferase"/>
</dbReference>
<dbReference type="AlphaFoldDB" id="D2QX20"/>
<dbReference type="CDD" id="cd04301">
    <property type="entry name" value="NAT_SF"/>
    <property type="match status" value="1"/>
</dbReference>
<dbReference type="PANTHER" id="PTHR43233">
    <property type="entry name" value="FAMILY N-ACETYLTRANSFERASE, PUTATIVE (AFU_ORTHOLOGUE AFUA_6G03350)-RELATED"/>
    <property type="match status" value="1"/>
</dbReference>
<sequence>MLEVQYSLEPQLTAEEFIDLLARSTLAERRPIHDRDCIERMLRNASVISCARVEGKLVGVARTISDFSFCAYLSDLAVDEAFQRRGIGKGLMSHTRAACGEQTALIILAAPKAVSYYASIGLAQHPSCWVVPRGESLPWESP</sequence>
<name>D2QX20_PIRSD</name>
<dbReference type="HOGENOM" id="CLU_086503_4_0_0"/>
<keyword evidence="2" id="KW-0808">Transferase</keyword>
<dbReference type="GO" id="GO:0016747">
    <property type="term" value="F:acyltransferase activity, transferring groups other than amino-acyl groups"/>
    <property type="evidence" value="ECO:0007669"/>
    <property type="project" value="InterPro"/>
</dbReference>
<accession>D2QX20</accession>
<dbReference type="eggNOG" id="COG0456">
    <property type="taxonomic scope" value="Bacteria"/>
</dbReference>
<protein>
    <submittedName>
        <fullName evidence="2">GCN5-related N-acetyltransferase</fullName>
    </submittedName>
</protein>
<dbReference type="SUPFAM" id="SSF55729">
    <property type="entry name" value="Acyl-CoA N-acyltransferases (Nat)"/>
    <property type="match status" value="1"/>
</dbReference>
<dbReference type="Gene3D" id="3.40.630.30">
    <property type="match status" value="1"/>
</dbReference>
<feature type="domain" description="N-acetyltransferase" evidence="1">
    <location>
        <begin position="7"/>
        <end position="142"/>
    </location>
</feature>
<dbReference type="Proteomes" id="UP000001887">
    <property type="component" value="Chromosome"/>
</dbReference>
<organism evidence="2 3">
    <name type="scientific">Pirellula staleyi (strain ATCC 27377 / DSM 6068 / ICPB 4128)</name>
    <name type="common">Pirella staleyi</name>
    <dbReference type="NCBI Taxonomy" id="530564"/>
    <lineage>
        <taxon>Bacteria</taxon>
        <taxon>Pseudomonadati</taxon>
        <taxon>Planctomycetota</taxon>
        <taxon>Planctomycetia</taxon>
        <taxon>Pirellulales</taxon>
        <taxon>Pirellulaceae</taxon>
        <taxon>Pirellula</taxon>
    </lineage>
</organism>
<dbReference type="PROSITE" id="PS51186">
    <property type="entry name" value="GNAT"/>
    <property type="match status" value="1"/>
</dbReference>
<evidence type="ECO:0000259" key="1">
    <source>
        <dbReference type="PROSITE" id="PS51186"/>
    </source>
</evidence>
<gene>
    <name evidence="2" type="ordered locus">Psta_1449</name>
</gene>
<dbReference type="OrthoDB" id="9775804at2"/>
<keyword evidence="3" id="KW-1185">Reference proteome</keyword>
<evidence type="ECO:0000313" key="3">
    <source>
        <dbReference type="Proteomes" id="UP000001887"/>
    </source>
</evidence>
<evidence type="ECO:0000313" key="2">
    <source>
        <dbReference type="EMBL" id="ADB16124.1"/>
    </source>
</evidence>
<dbReference type="InterPro" id="IPR053144">
    <property type="entry name" value="Acetyltransferase_Butenolide"/>
</dbReference>
<dbReference type="EMBL" id="CP001848">
    <property type="protein sequence ID" value="ADB16124.1"/>
    <property type="molecule type" value="Genomic_DNA"/>
</dbReference>
<dbReference type="InterPro" id="IPR000182">
    <property type="entry name" value="GNAT_dom"/>
</dbReference>
<proteinExistence type="predicted"/>
<dbReference type="Pfam" id="PF13673">
    <property type="entry name" value="Acetyltransf_10"/>
    <property type="match status" value="1"/>
</dbReference>
<reference evidence="2 3" key="1">
    <citation type="journal article" date="2009" name="Stand. Genomic Sci.">
        <title>Complete genome sequence of Pirellula staleyi type strain (ATCC 27377).</title>
        <authorList>
            <person name="Clum A."/>
            <person name="Tindall B.J."/>
            <person name="Sikorski J."/>
            <person name="Ivanova N."/>
            <person name="Mavrommatis K."/>
            <person name="Lucas S."/>
            <person name="Glavina del Rio T."/>
            <person name="Nolan M."/>
            <person name="Chen F."/>
            <person name="Tice H."/>
            <person name="Pitluck S."/>
            <person name="Cheng J.F."/>
            <person name="Chertkov O."/>
            <person name="Brettin T."/>
            <person name="Han C."/>
            <person name="Detter J.C."/>
            <person name="Kuske C."/>
            <person name="Bruce D."/>
            <person name="Goodwin L."/>
            <person name="Ovchinikova G."/>
            <person name="Pati A."/>
            <person name="Mikhailova N."/>
            <person name="Chen A."/>
            <person name="Palaniappan K."/>
            <person name="Land M."/>
            <person name="Hauser L."/>
            <person name="Chang Y.J."/>
            <person name="Jeffries C.D."/>
            <person name="Chain P."/>
            <person name="Rohde M."/>
            <person name="Goker M."/>
            <person name="Bristow J."/>
            <person name="Eisen J.A."/>
            <person name="Markowitz V."/>
            <person name="Hugenholtz P."/>
            <person name="Kyrpides N.C."/>
            <person name="Klenk H.P."/>
            <person name="Lapidus A."/>
        </authorList>
    </citation>
    <scope>NUCLEOTIDE SEQUENCE [LARGE SCALE GENOMIC DNA]</scope>
    <source>
        <strain evidence="3">ATCC 27377 / DSM 6068 / ICPB 4128</strain>
    </source>
</reference>
<dbReference type="KEGG" id="psl:Psta_1449"/>
<dbReference type="PANTHER" id="PTHR43233:SF1">
    <property type="entry name" value="FAMILY N-ACETYLTRANSFERASE, PUTATIVE (AFU_ORTHOLOGUE AFUA_6G03350)-RELATED"/>
    <property type="match status" value="1"/>
</dbReference>